<evidence type="ECO:0000313" key="2">
    <source>
        <dbReference type="EMBL" id="KAJ4256041.1"/>
    </source>
</evidence>
<sequence>MAESSSAAPAIEQHFVSTPSGDLELLGCSPSGDPEKSPILCLHGAFCSAEDYRNFLPFFASRGYPAYSLSIRGHGKSWTTSWMTRTLLTTLDDYVADIIAAATFIVRRHPEAPPMMLVGHSFGGGHLQYLLAYQGQNGPSLIQFGGLVLLASAPLSGGGKEITANWEKVEAPNGYKYPWSPRSQLETPDQVRAAFFQPETDDEVIKKWLDDCRTVKEGIRTGISVFWPFGEARHVLKNLVGLQCDSGQSRKVLLVAASEDRLVKPALVEENAKAYVIAVGEASESGERLDTDEVVMSTSIHGSAHHLMMDLAWEFCVGRIIDWAEGRDLQN</sequence>
<dbReference type="EMBL" id="JAOQAZ010000019">
    <property type="protein sequence ID" value="KAJ4256041.1"/>
    <property type="molecule type" value="Genomic_DNA"/>
</dbReference>
<dbReference type="PANTHER" id="PTHR43194">
    <property type="entry name" value="HYDROLASE ALPHA/BETA FOLD FAMILY"/>
    <property type="match status" value="1"/>
</dbReference>
<comment type="caution">
    <text evidence="2">The sequence shown here is derived from an EMBL/GenBank/DDBJ whole genome shotgun (WGS) entry which is preliminary data.</text>
</comment>
<reference evidence="2" key="1">
    <citation type="submission" date="2022-09" db="EMBL/GenBank/DDBJ databases">
        <title>Fusarium specimens isolated from Avocado Roots.</title>
        <authorList>
            <person name="Stajich J."/>
            <person name="Roper C."/>
            <person name="Heimlech-Rivalta G."/>
        </authorList>
    </citation>
    <scope>NUCLEOTIDE SEQUENCE</scope>
    <source>
        <strain evidence="2">CF00136</strain>
    </source>
</reference>
<dbReference type="InterPro" id="IPR022742">
    <property type="entry name" value="Hydrolase_4"/>
</dbReference>
<gene>
    <name evidence="2" type="ORF">NW762_009115</name>
</gene>
<protein>
    <recommendedName>
        <fullName evidence="1">Serine aminopeptidase S33 domain-containing protein</fullName>
    </recommendedName>
</protein>
<name>A0A9W8VCK8_9HYPO</name>
<keyword evidence="3" id="KW-1185">Reference proteome</keyword>
<proteinExistence type="predicted"/>
<dbReference type="Proteomes" id="UP001152049">
    <property type="component" value="Unassembled WGS sequence"/>
</dbReference>
<dbReference type="InterPro" id="IPR029058">
    <property type="entry name" value="AB_hydrolase_fold"/>
</dbReference>
<dbReference type="OrthoDB" id="8119704at2759"/>
<feature type="domain" description="Serine aminopeptidase S33" evidence="1">
    <location>
        <begin position="36"/>
        <end position="221"/>
    </location>
</feature>
<evidence type="ECO:0000313" key="3">
    <source>
        <dbReference type="Proteomes" id="UP001152049"/>
    </source>
</evidence>
<dbReference type="AlphaFoldDB" id="A0A9W8VCK8"/>
<dbReference type="SUPFAM" id="SSF53474">
    <property type="entry name" value="alpha/beta-Hydrolases"/>
    <property type="match status" value="1"/>
</dbReference>
<dbReference type="InterPro" id="IPR050228">
    <property type="entry name" value="Carboxylesterase_BioH"/>
</dbReference>
<dbReference type="Gene3D" id="3.40.50.1820">
    <property type="entry name" value="alpha/beta hydrolase"/>
    <property type="match status" value="1"/>
</dbReference>
<dbReference type="Pfam" id="PF12146">
    <property type="entry name" value="Hydrolase_4"/>
    <property type="match status" value="1"/>
</dbReference>
<organism evidence="2 3">
    <name type="scientific">Fusarium torreyae</name>
    <dbReference type="NCBI Taxonomy" id="1237075"/>
    <lineage>
        <taxon>Eukaryota</taxon>
        <taxon>Fungi</taxon>
        <taxon>Dikarya</taxon>
        <taxon>Ascomycota</taxon>
        <taxon>Pezizomycotina</taxon>
        <taxon>Sordariomycetes</taxon>
        <taxon>Hypocreomycetidae</taxon>
        <taxon>Hypocreales</taxon>
        <taxon>Nectriaceae</taxon>
        <taxon>Fusarium</taxon>
    </lineage>
</organism>
<dbReference type="PANTHER" id="PTHR43194:SF2">
    <property type="entry name" value="PEROXISOMAL MEMBRANE PROTEIN LPX1"/>
    <property type="match status" value="1"/>
</dbReference>
<evidence type="ECO:0000259" key="1">
    <source>
        <dbReference type="Pfam" id="PF12146"/>
    </source>
</evidence>
<accession>A0A9W8VCK8</accession>